<dbReference type="EMBL" id="JBEOKT010000021">
    <property type="protein sequence ID" value="MER2999285.1"/>
    <property type="molecule type" value="Genomic_DNA"/>
</dbReference>
<dbReference type="RefSeq" id="WP_350413996.1">
    <property type="nucleotide sequence ID" value="NZ_JBEOKT010000021.1"/>
</dbReference>
<reference evidence="7 8" key="1">
    <citation type="submission" date="2024-06" db="EMBL/GenBank/DDBJ databases">
        <title>Pontibacter populi HYL7-15.</title>
        <authorList>
            <person name="Kim M.K."/>
        </authorList>
    </citation>
    <scope>NUCLEOTIDE SEQUENCE [LARGE SCALE GENOMIC DNA]</scope>
    <source>
        <strain evidence="7 8">HYL7-15</strain>
    </source>
</reference>
<keyword evidence="4 5" id="KW-0472">Membrane</keyword>
<feature type="transmembrane region" description="Helical" evidence="5">
    <location>
        <begin position="334"/>
        <end position="355"/>
    </location>
</feature>
<keyword evidence="3 5" id="KW-1133">Transmembrane helix</keyword>
<dbReference type="GO" id="GO:0016874">
    <property type="term" value="F:ligase activity"/>
    <property type="evidence" value="ECO:0007669"/>
    <property type="project" value="UniProtKB-KW"/>
</dbReference>
<protein>
    <submittedName>
        <fullName evidence="7">O-antigen ligase family protein</fullName>
    </submittedName>
</protein>
<evidence type="ECO:0000256" key="1">
    <source>
        <dbReference type="ARBA" id="ARBA00004141"/>
    </source>
</evidence>
<feature type="transmembrane region" description="Helical" evidence="5">
    <location>
        <begin position="92"/>
        <end position="112"/>
    </location>
</feature>
<dbReference type="PANTHER" id="PTHR37422:SF13">
    <property type="entry name" value="LIPOPOLYSACCHARIDE BIOSYNTHESIS PROTEIN PA4999-RELATED"/>
    <property type="match status" value="1"/>
</dbReference>
<evidence type="ECO:0000313" key="7">
    <source>
        <dbReference type="EMBL" id="MER2999285.1"/>
    </source>
</evidence>
<feature type="transmembrane region" description="Helical" evidence="5">
    <location>
        <begin position="179"/>
        <end position="196"/>
    </location>
</feature>
<dbReference type="InterPro" id="IPR051533">
    <property type="entry name" value="WaaL-like"/>
</dbReference>
<accession>A0ABV1RY32</accession>
<dbReference type="Proteomes" id="UP001476807">
    <property type="component" value="Unassembled WGS sequence"/>
</dbReference>
<evidence type="ECO:0000256" key="4">
    <source>
        <dbReference type="ARBA" id="ARBA00023136"/>
    </source>
</evidence>
<keyword evidence="2 5" id="KW-0812">Transmembrane</keyword>
<feature type="transmembrane region" description="Helical" evidence="5">
    <location>
        <begin position="231"/>
        <end position="252"/>
    </location>
</feature>
<keyword evidence="8" id="KW-1185">Reference proteome</keyword>
<dbReference type="PANTHER" id="PTHR37422">
    <property type="entry name" value="TEICHURONIC ACID BIOSYNTHESIS PROTEIN TUAE"/>
    <property type="match status" value="1"/>
</dbReference>
<evidence type="ECO:0000259" key="6">
    <source>
        <dbReference type="Pfam" id="PF04932"/>
    </source>
</evidence>
<evidence type="ECO:0000256" key="3">
    <source>
        <dbReference type="ARBA" id="ARBA00022989"/>
    </source>
</evidence>
<comment type="subcellular location">
    <subcellularLocation>
        <location evidence="1">Membrane</location>
        <topology evidence="1">Multi-pass membrane protein</topology>
    </subcellularLocation>
</comment>
<feature type="transmembrane region" description="Helical" evidence="5">
    <location>
        <begin position="155"/>
        <end position="172"/>
    </location>
</feature>
<feature type="transmembrane region" description="Helical" evidence="5">
    <location>
        <begin position="362"/>
        <end position="382"/>
    </location>
</feature>
<keyword evidence="7" id="KW-0436">Ligase</keyword>
<dbReference type="InterPro" id="IPR007016">
    <property type="entry name" value="O-antigen_ligase-rel_domated"/>
</dbReference>
<proteinExistence type="predicted"/>
<name>A0ABV1RY32_9BACT</name>
<evidence type="ECO:0000313" key="8">
    <source>
        <dbReference type="Proteomes" id="UP001476807"/>
    </source>
</evidence>
<dbReference type="Pfam" id="PF04932">
    <property type="entry name" value="Wzy_C"/>
    <property type="match status" value="1"/>
</dbReference>
<gene>
    <name evidence="7" type="ORF">ABS362_17165</name>
</gene>
<comment type="caution">
    <text evidence="7">The sequence shown here is derived from an EMBL/GenBank/DDBJ whole genome shotgun (WGS) entry which is preliminary data.</text>
</comment>
<feature type="transmembrane region" description="Helical" evidence="5">
    <location>
        <begin position="67"/>
        <end position="86"/>
    </location>
</feature>
<evidence type="ECO:0000256" key="5">
    <source>
        <dbReference type="SAM" id="Phobius"/>
    </source>
</evidence>
<feature type="transmembrane region" description="Helical" evidence="5">
    <location>
        <begin position="39"/>
        <end position="58"/>
    </location>
</feature>
<feature type="transmembrane region" description="Helical" evidence="5">
    <location>
        <begin position="202"/>
        <end position="219"/>
    </location>
</feature>
<feature type="domain" description="O-antigen ligase-related" evidence="6">
    <location>
        <begin position="188"/>
        <end position="347"/>
    </location>
</feature>
<feature type="transmembrane region" description="Helical" evidence="5">
    <location>
        <begin position="124"/>
        <end position="143"/>
    </location>
</feature>
<organism evidence="7 8">
    <name type="scientific">Pontibacter populi</name>
    <dbReference type="NCBI Taxonomy" id="890055"/>
    <lineage>
        <taxon>Bacteria</taxon>
        <taxon>Pseudomonadati</taxon>
        <taxon>Bacteroidota</taxon>
        <taxon>Cytophagia</taxon>
        <taxon>Cytophagales</taxon>
        <taxon>Hymenobacteraceae</taxon>
        <taxon>Pontibacter</taxon>
    </lineage>
</organism>
<evidence type="ECO:0000256" key="2">
    <source>
        <dbReference type="ARBA" id="ARBA00022692"/>
    </source>
</evidence>
<sequence>MKLNYSFLFVIPLALILLMDNMFIELLRPEDPVGQEFLLSTLVKGSAVLSILYCLYYFQRMSTYMRFAFFMLLLYVAGLVFESRYVYGSFMVYPHVFVKVLIFAYTFFIYTFYKANYYIKTSHVVWFILIGFWLNVLLIKPHTLSISAFTNHERGVYSTSVYMLVVPFLYFLSNYFYKGKFMSLFWSFFVLFAIFFFQHRTVWISTAFVLIIYYVFIRLKTDKPINFVAKLLPVGTIVGILAVVASGFILSIHPEILEKVQENFSDIENYDKQGTGGWRYIQIMSYLPFIQENFFFGMRFDGFELPIQFWRDDIDAPVFEDGHGHHFHSFYLEIFFYTGLVGFGLYLLIALYPIVQAVKKRVLTINQIMLVAFICSSFVFSISYVLPVFFYGILGWAIAAIEVEHVPYTSFIKESGLRMRARRLLSRRALPSNVEATTSSY</sequence>